<accession>A0ABT2JX19</accession>
<name>A0ABT2JX19_9ACTN</name>
<dbReference type="PANTHER" id="PTHR10871:SF1">
    <property type="entry name" value="SMALL RIBOSOMAL SUBUNIT PROTEIN US13M"/>
    <property type="match status" value="1"/>
</dbReference>
<evidence type="ECO:0000313" key="10">
    <source>
        <dbReference type="EMBL" id="MCT2592271.1"/>
    </source>
</evidence>
<feature type="region of interest" description="Disordered" evidence="9">
    <location>
        <begin position="95"/>
        <end position="126"/>
    </location>
</feature>
<evidence type="ECO:0000256" key="6">
    <source>
        <dbReference type="ARBA" id="ARBA00035166"/>
    </source>
</evidence>
<dbReference type="Proteomes" id="UP001156389">
    <property type="component" value="Unassembled WGS sequence"/>
</dbReference>
<dbReference type="Gene3D" id="1.10.8.50">
    <property type="match status" value="1"/>
</dbReference>
<reference evidence="10 11" key="1">
    <citation type="submission" date="2021-10" db="EMBL/GenBank/DDBJ databases">
        <title>Streptomyces gossypii sp. nov., isolated from soil collected from cotton field.</title>
        <authorList>
            <person name="Ge X."/>
            <person name="Chen X."/>
            <person name="Liu W."/>
        </authorList>
    </citation>
    <scope>NUCLEOTIDE SEQUENCE [LARGE SCALE GENOMIC DNA]</scope>
    <source>
        <strain evidence="10 11">N2-109</strain>
    </source>
</reference>
<evidence type="ECO:0000256" key="2">
    <source>
        <dbReference type="ARBA" id="ARBA00022730"/>
    </source>
</evidence>
<keyword evidence="7" id="KW-0820">tRNA-binding</keyword>
<dbReference type="InterPro" id="IPR001892">
    <property type="entry name" value="Ribosomal_uS13"/>
</dbReference>
<protein>
    <recommendedName>
        <fullName evidence="6 7">Small ribosomal subunit protein uS13</fullName>
    </recommendedName>
</protein>
<evidence type="ECO:0000256" key="5">
    <source>
        <dbReference type="ARBA" id="ARBA00023274"/>
    </source>
</evidence>
<evidence type="ECO:0000256" key="1">
    <source>
        <dbReference type="ARBA" id="ARBA00008080"/>
    </source>
</evidence>
<dbReference type="RefSeq" id="WP_260219584.1">
    <property type="nucleotide sequence ID" value="NZ_JAJAGO010000009.1"/>
</dbReference>
<dbReference type="InterPro" id="IPR027437">
    <property type="entry name" value="Rbsml_uS13_C"/>
</dbReference>
<evidence type="ECO:0000313" key="11">
    <source>
        <dbReference type="Proteomes" id="UP001156389"/>
    </source>
</evidence>
<gene>
    <name evidence="7 10" type="primary">rpsM</name>
    <name evidence="10" type="ORF">LHJ74_20590</name>
</gene>
<evidence type="ECO:0000256" key="7">
    <source>
        <dbReference type="HAMAP-Rule" id="MF_01315"/>
    </source>
</evidence>
<dbReference type="Pfam" id="PF00416">
    <property type="entry name" value="Ribosomal_S13"/>
    <property type="match status" value="1"/>
</dbReference>
<evidence type="ECO:0000256" key="3">
    <source>
        <dbReference type="ARBA" id="ARBA00022884"/>
    </source>
</evidence>
<dbReference type="EMBL" id="JAJAGO010000009">
    <property type="protein sequence ID" value="MCT2592271.1"/>
    <property type="molecule type" value="Genomic_DNA"/>
</dbReference>
<dbReference type="PIRSF" id="PIRSF002134">
    <property type="entry name" value="Ribosomal_S13"/>
    <property type="match status" value="1"/>
</dbReference>
<dbReference type="PROSITE" id="PS00646">
    <property type="entry name" value="RIBOSOMAL_S13_1"/>
    <property type="match status" value="1"/>
</dbReference>
<comment type="caution">
    <text evidence="10">The sequence shown here is derived from an EMBL/GenBank/DDBJ whole genome shotgun (WGS) entry which is preliminary data.</text>
</comment>
<evidence type="ECO:0000256" key="4">
    <source>
        <dbReference type="ARBA" id="ARBA00022980"/>
    </source>
</evidence>
<dbReference type="InterPro" id="IPR018269">
    <property type="entry name" value="Ribosomal_uS13_CS"/>
</dbReference>
<keyword evidence="3 7" id="KW-0694">RNA-binding</keyword>
<dbReference type="PROSITE" id="PS50159">
    <property type="entry name" value="RIBOSOMAL_S13_2"/>
    <property type="match status" value="1"/>
</dbReference>
<dbReference type="InterPro" id="IPR019980">
    <property type="entry name" value="Ribosomal_uS13_bac-type"/>
</dbReference>
<dbReference type="NCBIfam" id="TIGR03631">
    <property type="entry name" value="uS13_bact"/>
    <property type="match status" value="1"/>
</dbReference>
<sequence>MARLSGVDLPREKRVEVALTYVFGIGRTLAQRTLSETGVNPDTRVRDLGEEELLRIREYVEGNFRTEGDLRREIQADIRRKVEIGCYEGLRHRRGLPVHGQRTKTNARTRKGPRRAIAGKKKPGKK</sequence>
<keyword evidence="11" id="KW-1185">Reference proteome</keyword>
<organism evidence="10 11">
    <name type="scientific">Streptomyces gossypii</name>
    <dbReference type="NCBI Taxonomy" id="2883101"/>
    <lineage>
        <taxon>Bacteria</taxon>
        <taxon>Bacillati</taxon>
        <taxon>Actinomycetota</taxon>
        <taxon>Actinomycetes</taxon>
        <taxon>Kitasatosporales</taxon>
        <taxon>Streptomycetaceae</taxon>
        <taxon>Streptomyces</taxon>
    </lineage>
</organism>
<comment type="function">
    <text evidence="7">Located at the top of the head of the 30S subunit, it contacts several helices of the 16S rRNA. In the 70S ribosome it contacts the 23S rRNA (bridge B1a) and protein L5 of the 50S subunit (bridge B1b), connecting the 2 subunits; these bridges are implicated in subunit movement. Contacts the tRNAs in the A and P-sites.</text>
</comment>
<dbReference type="SUPFAM" id="SSF46946">
    <property type="entry name" value="S13-like H2TH domain"/>
    <property type="match status" value="1"/>
</dbReference>
<proteinExistence type="inferred from homology"/>
<comment type="similarity">
    <text evidence="1 7 8">Belongs to the universal ribosomal protein uS13 family.</text>
</comment>
<keyword evidence="2 7" id="KW-0699">rRNA-binding</keyword>
<comment type="subunit">
    <text evidence="7">Part of the 30S ribosomal subunit. Forms a loose heterodimer with protein S19. Forms two bridges to the 50S subunit in the 70S ribosome.</text>
</comment>
<evidence type="ECO:0000256" key="9">
    <source>
        <dbReference type="SAM" id="MobiDB-lite"/>
    </source>
</evidence>
<dbReference type="GO" id="GO:0005840">
    <property type="term" value="C:ribosome"/>
    <property type="evidence" value="ECO:0007669"/>
    <property type="project" value="UniProtKB-KW"/>
</dbReference>
<dbReference type="PANTHER" id="PTHR10871">
    <property type="entry name" value="30S RIBOSOMAL PROTEIN S13/40S RIBOSOMAL PROTEIN S18"/>
    <property type="match status" value="1"/>
</dbReference>
<keyword evidence="4 7" id="KW-0689">Ribosomal protein</keyword>
<keyword evidence="5 7" id="KW-0687">Ribonucleoprotein</keyword>
<dbReference type="HAMAP" id="MF_01315">
    <property type="entry name" value="Ribosomal_uS13"/>
    <property type="match status" value="1"/>
</dbReference>
<dbReference type="Gene3D" id="4.10.910.10">
    <property type="entry name" value="30s ribosomal protein s13, domain 2"/>
    <property type="match status" value="1"/>
</dbReference>
<evidence type="ECO:0000256" key="8">
    <source>
        <dbReference type="RuleBase" id="RU003830"/>
    </source>
</evidence>
<dbReference type="InterPro" id="IPR010979">
    <property type="entry name" value="Ribosomal_uS13-like_H2TH"/>
</dbReference>